<name>A0A0J9EQ98_AJEDA</name>
<sequence>MHIPHKPQRALSTCLKNNGRLNATRHKQGSKVGRLYHGILCRKEGTVQGRVSRDVLEKGCFLATRHWQTPRKVHLQV</sequence>
<protein>
    <submittedName>
        <fullName evidence="1">Uncharacterized protein</fullName>
    </submittedName>
</protein>
<dbReference type="EMBL" id="GG749457">
    <property type="protein sequence ID" value="KMW68217.1"/>
    <property type="molecule type" value="Genomic_DNA"/>
</dbReference>
<accession>A0A0J9EQ98</accession>
<proteinExistence type="predicted"/>
<reference evidence="1" key="1">
    <citation type="submission" date="2010-03" db="EMBL/GenBank/DDBJ databases">
        <title>Annotation of Blastomyces dermatitidis strain ATCC 18188.</title>
        <authorList>
            <consortium name="The Broad Institute Genome Sequencing Platform"/>
            <consortium name="Broad Institute Genome Sequencing Center for Infectious Disease."/>
            <person name="Cuomo C."/>
            <person name="Klein B."/>
            <person name="Sullivan T."/>
            <person name="Heitman J."/>
            <person name="Young S."/>
            <person name="Zeng Q."/>
            <person name="Gargeya S."/>
            <person name="Alvarado L."/>
            <person name="Berlin A.M."/>
            <person name="Chapman S.B."/>
            <person name="Chen Z."/>
            <person name="Freedman E."/>
            <person name="Gellesch M."/>
            <person name="Goldberg J."/>
            <person name="Griggs A."/>
            <person name="Gujja S."/>
            <person name="Heilman E."/>
            <person name="Heiman D."/>
            <person name="Howarth C."/>
            <person name="Mehta T."/>
            <person name="Neiman D."/>
            <person name="Pearson M."/>
            <person name="Roberts A."/>
            <person name="Saif S."/>
            <person name="Shea T."/>
            <person name="Shenoy N."/>
            <person name="Sisk P."/>
            <person name="Stolte C."/>
            <person name="Sykes S."/>
            <person name="White J."/>
            <person name="Yandava C."/>
            <person name="Haas B."/>
            <person name="Nusbaum C."/>
            <person name="Birren B."/>
        </authorList>
    </citation>
    <scope>NUCLEOTIDE SEQUENCE</scope>
    <source>
        <strain evidence="1">ATCC 18188</strain>
    </source>
</reference>
<gene>
    <name evidence="1" type="ORF">BDDG_12664</name>
</gene>
<dbReference type="Proteomes" id="UP000007802">
    <property type="component" value="Unassembled WGS sequence"/>
</dbReference>
<organism evidence="1">
    <name type="scientific">Ajellomyces dermatitidis (strain ATCC 18188 / CBS 674.68)</name>
    <name type="common">Blastomyces dermatitidis</name>
    <dbReference type="NCBI Taxonomy" id="653446"/>
    <lineage>
        <taxon>Eukaryota</taxon>
        <taxon>Fungi</taxon>
        <taxon>Dikarya</taxon>
        <taxon>Ascomycota</taxon>
        <taxon>Pezizomycotina</taxon>
        <taxon>Eurotiomycetes</taxon>
        <taxon>Eurotiomycetidae</taxon>
        <taxon>Onygenales</taxon>
        <taxon>Ajellomycetaceae</taxon>
        <taxon>Blastomyces</taxon>
    </lineage>
</organism>
<evidence type="ECO:0000313" key="1">
    <source>
        <dbReference type="EMBL" id="KMW68217.1"/>
    </source>
</evidence>
<dbReference type="AlphaFoldDB" id="A0A0J9EQ98"/>